<proteinExistence type="predicted"/>
<organism evidence="2">
    <name type="scientific">viral metagenome</name>
    <dbReference type="NCBI Taxonomy" id="1070528"/>
    <lineage>
        <taxon>unclassified sequences</taxon>
        <taxon>metagenomes</taxon>
        <taxon>organismal metagenomes</taxon>
    </lineage>
</organism>
<sequence length="462" mass="51555">MFLRDSNSKEKSLNQGNKLKKFFKDINRLVSRSRIREGFDSGPDDNDNWYNENVSPVEETVEGSPSGSIQDRTKSFNDLLKSYVDKSTEYYQKQGASAGKVAGVYKLKLVNGNAEYYLVNNLGIVRKITAYKNFTDDDDDDTSNFWNPKNASNNDSLFPHISCAIKAGTNVITAEELESMNYDSANDIGKYEPCFDKVDIVIADESNAQNVYYITDTGKKRKLDTSLYSDPKHDNHSCKVKNENPATYNSKTIDKIADGGDITNVTAECKTGKSDDLGDQINQLNQDLIQNIKDTKSAVDRTRVNTKKVETQNVSARGSLNTSHTALVAEKKKLADLQGNTLALKRSFEDSVKDANVLKIHFALWVFAFILTCVLIYLDYDSIYVLIAALAVIGISFTVFIVQQVKKLKKKLSETLYKRKQVIDTSKDSSKKEEDDSSLWGSGANLTINVMSNAQNAAVQEV</sequence>
<feature type="transmembrane region" description="Helical" evidence="1">
    <location>
        <begin position="383"/>
        <end position="402"/>
    </location>
</feature>
<name>A0A6C0ALY8_9ZZZZ</name>
<keyword evidence="1" id="KW-0812">Transmembrane</keyword>
<reference evidence="2" key="1">
    <citation type="journal article" date="2020" name="Nature">
        <title>Giant virus diversity and host interactions through global metagenomics.</title>
        <authorList>
            <person name="Schulz F."/>
            <person name="Roux S."/>
            <person name="Paez-Espino D."/>
            <person name="Jungbluth S."/>
            <person name="Walsh D.A."/>
            <person name="Denef V.J."/>
            <person name="McMahon K.D."/>
            <person name="Konstantinidis K.T."/>
            <person name="Eloe-Fadrosh E.A."/>
            <person name="Kyrpides N.C."/>
            <person name="Woyke T."/>
        </authorList>
    </citation>
    <scope>NUCLEOTIDE SEQUENCE</scope>
    <source>
        <strain evidence="2">GVMAG-S-1039698-54</strain>
    </source>
</reference>
<protein>
    <submittedName>
        <fullName evidence="2">Uncharacterized protein</fullName>
    </submittedName>
</protein>
<evidence type="ECO:0000313" key="2">
    <source>
        <dbReference type="EMBL" id="QHS80305.1"/>
    </source>
</evidence>
<feature type="transmembrane region" description="Helical" evidence="1">
    <location>
        <begin position="356"/>
        <end position="377"/>
    </location>
</feature>
<dbReference type="EMBL" id="MN740677">
    <property type="protein sequence ID" value="QHS80305.1"/>
    <property type="molecule type" value="Genomic_DNA"/>
</dbReference>
<evidence type="ECO:0000256" key="1">
    <source>
        <dbReference type="SAM" id="Phobius"/>
    </source>
</evidence>
<accession>A0A6C0ALY8</accession>
<keyword evidence="1" id="KW-0472">Membrane</keyword>
<keyword evidence="1" id="KW-1133">Transmembrane helix</keyword>
<dbReference type="AlphaFoldDB" id="A0A6C0ALY8"/>